<protein>
    <submittedName>
        <fullName evidence="2">Uncharacterized protein</fullName>
    </submittedName>
</protein>
<dbReference type="EMBL" id="MT141545">
    <property type="protein sequence ID" value="QJA65811.1"/>
    <property type="molecule type" value="Genomic_DNA"/>
</dbReference>
<evidence type="ECO:0000313" key="2">
    <source>
        <dbReference type="EMBL" id="QJI04968.1"/>
    </source>
</evidence>
<sequence length="76" mass="9074">MTKRETEIAYNLTVIGDRTMIEAYNHWNVMSNLALCSFVDFNKKFMDEVIDYSCANLPLRIVIHQNQRWYDIIRSN</sequence>
<gene>
    <name evidence="2" type="ORF">MM415A00125_0061</name>
    <name evidence="1" type="ORF">MM415B00372_0002</name>
</gene>
<evidence type="ECO:0000313" key="1">
    <source>
        <dbReference type="EMBL" id="QJA65811.1"/>
    </source>
</evidence>
<dbReference type="EMBL" id="MT145192">
    <property type="protein sequence ID" value="QJI04968.1"/>
    <property type="molecule type" value="Genomic_DNA"/>
</dbReference>
<name>A0A6M3Y6G2_9ZZZZ</name>
<dbReference type="AlphaFoldDB" id="A0A6M3Y6G2"/>
<accession>A0A6M3Y6G2</accession>
<organism evidence="2">
    <name type="scientific">viral metagenome</name>
    <dbReference type="NCBI Taxonomy" id="1070528"/>
    <lineage>
        <taxon>unclassified sequences</taxon>
        <taxon>metagenomes</taxon>
        <taxon>organismal metagenomes</taxon>
    </lineage>
</organism>
<reference evidence="2" key="1">
    <citation type="submission" date="2020-03" db="EMBL/GenBank/DDBJ databases">
        <title>The deep terrestrial virosphere.</title>
        <authorList>
            <person name="Holmfeldt K."/>
            <person name="Nilsson E."/>
            <person name="Simone D."/>
            <person name="Lopez-Fernandez M."/>
            <person name="Wu X."/>
            <person name="de Brujin I."/>
            <person name="Lundin D."/>
            <person name="Andersson A."/>
            <person name="Bertilsson S."/>
            <person name="Dopson M."/>
        </authorList>
    </citation>
    <scope>NUCLEOTIDE SEQUENCE</scope>
    <source>
        <strain evidence="2">MM415A00125</strain>
        <strain evidence="1">MM415B00372</strain>
    </source>
</reference>
<proteinExistence type="predicted"/>